<organism evidence="3">
    <name type="scientific">Salmonella enterica I</name>
    <dbReference type="NCBI Taxonomy" id="59201"/>
    <lineage>
        <taxon>Bacteria</taxon>
        <taxon>Pseudomonadati</taxon>
        <taxon>Pseudomonadota</taxon>
        <taxon>Gammaproteobacteria</taxon>
        <taxon>Enterobacterales</taxon>
        <taxon>Enterobacteriaceae</taxon>
        <taxon>Salmonella</taxon>
    </lineage>
</organism>
<name>A0A3U5M559_SALET</name>
<proteinExistence type="predicted"/>
<dbReference type="EMBL" id="AAKVDC010000019">
    <property type="protein sequence ID" value="ECW0479825.1"/>
    <property type="molecule type" value="Genomic_DNA"/>
</dbReference>
<evidence type="ECO:0000313" key="3">
    <source>
        <dbReference type="EMBL" id="ECW0479825.1"/>
    </source>
</evidence>
<protein>
    <submittedName>
        <fullName evidence="3">DUF2514 family protein</fullName>
    </submittedName>
</protein>
<evidence type="ECO:0000256" key="1">
    <source>
        <dbReference type="SAM" id="MobiDB-lite"/>
    </source>
</evidence>
<reference evidence="3" key="1">
    <citation type="submission" date="2019-09" db="EMBL/GenBank/DDBJ databases">
        <authorList>
            <consortium name="GenomeTrakr network: Whole genome sequencing for foodborne pathogen traceback"/>
        </authorList>
    </citation>
    <scope>NUCLEOTIDE SEQUENCE</scope>
    <source>
        <strain evidence="3">AUSMDU00020808</strain>
        <strain evidence="2">AUSMDU00020873</strain>
    </source>
</reference>
<dbReference type="Pfam" id="PF10721">
    <property type="entry name" value="DUF2514"/>
    <property type="match status" value="1"/>
</dbReference>
<evidence type="ECO:0000313" key="2">
    <source>
        <dbReference type="EMBL" id="ECW0108857.1"/>
    </source>
</evidence>
<comment type="caution">
    <text evidence="3">The sequence shown here is derived from an EMBL/GenBank/DDBJ whole genome shotgun (WGS) entry which is preliminary data.</text>
</comment>
<gene>
    <name evidence="3" type="ORF">F3P74_17530</name>
    <name evidence="2" type="ORF">F3Q63_16965</name>
</gene>
<accession>A0A3U5M559</accession>
<dbReference type="EMBL" id="AAKVAS010000022">
    <property type="protein sequence ID" value="ECW0108857.1"/>
    <property type="molecule type" value="Genomic_DNA"/>
</dbReference>
<dbReference type="InterPro" id="IPR019659">
    <property type="entry name" value="DUF2514"/>
</dbReference>
<dbReference type="AlphaFoldDB" id="A0A3U5M559"/>
<feature type="compositionally biased region" description="Low complexity" evidence="1">
    <location>
        <begin position="1"/>
        <end position="16"/>
    </location>
</feature>
<feature type="region of interest" description="Disordered" evidence="1">
    <location>
        <begin position="1"/>
        <end position="32"/>
    </location>
</feature>
<sequence>MRGCNSSSQQYNGSSQEVNRQAFRSCRSKPGKAETGTLLAQLLGEADDLAGKFAKEADERYVAGSTCERTYDKVIGLHDE</sequence>